<keyword evidence="2" id="KW-1185">Reference proteome</keyword>
<reference evidence="1 2" key="1">
    <citation type="submission" date="2016-09" db="EMBL/GenBank/DDBJ databases">
        <title>Acidihalobacter prosperus V6 (DSM14174).</title>
        <authorList>
            <person name="Khaleque H.N."/>
            <person name="Ramsay J.P."/>
            <person name="Murphy R.J.T."/>
            <person name="Kaksonen A.H."/>
            <person name="Boxall N.J."/>
            <person name="Watkin E.L.J."/>
        </authorList>
    </citation>
    <scope>NUCLEOTIDE SEQUENCE [LARGE SCALE GENOMIC DNA]</scope>
    <source>
        <strain evidence="1 2">V6</strain>
    </source>
</reference>
<dbReference type="GO" id="GO:0005829">
    <property type="term" value="C:cytosol"/>
    <property type="evidence" value="ECO:0007669"/>
    <property type="project" value="TreeGrafter"/>
</dbReference>
<name>A0A1D8K6K3_9GAMM</name>
<dbReference type="InterPro" id="IPR024079">
    <property type="entry name" value="MetalloPept_cat_dom_sf"/>
</dbReference>
<dbReference type="Pfam" id="PF06167">
    <property type="entry name" value="Peptidase_M90"/>
    <property type="match status" value="1"/>
</dbReference>
<protein>
    <recommendedName>
        <fullName evidence="3">Zinc-dependent peptidase</fullName>
    </recommendedName>
</protein>
<dbReference type="CDD" id="cd20169">
    <property type="entry name" value="Peptidase_M90_mtfA"/>
    <property type="match status" value="1"/>
</dbReference>
<dbReference type="Proteomes" id="UP000095342">
    <property type="component" value="Chromosome"/>
</dbReference>
<dbReference type="SUPFAM" id="SSF55486">
    <property type="entry name" value="Metalloproteases ('zincins'), catalytic domain"/>
    <property type="match status" value="1"/>
</dbReference>
<dbReference type="Gene3D" id="1.10.472.150">
    <property type="entry name" value="Glucose-regulated metallo-peptidase M90, N-terminal domain"/>
    <property type="match status" value="1"/>
</dbReference>
<dbReference type="PANTHER" id="PTHR30164">
    <property type="entry name" value="MTFA PEPTIDASE"/>
    <property type="match status" value="1"/>
</dbReference>
<dbReference type="PANTHER" id="PTHR30164:SF2">
    <property type="entry name" value="PROTEIN MTFA"/>
    <property type="match status" value="1"/>
</dbReference>
<dbReference type="GO" id="GO:0008237">
    <property type="term" value="F:metallopeptidase activity"/>
    <property type="evidence" value="ECO:0007669"/>
    <property type="project" value="InterPro"/>
</dbReference>
<evidence type="ECO:0000313" key="1">
    <source>
        <dbReference type="EMBL" id="AOV16602.1"/>
    </source>
</evidence>
<dbReference type="KEGG" id="aaeo:BJI67_05545"/>
<gene>
    <name evidence="1" type="ORF">BJI67_05545</name>
</gene>
<sequence>MWPLTRHSPPPDFDPARWAQASVGQGVLAGLDESEQKRLWELAHEFLHTRSLQAVGGLELDDTQRLRIALLACLPVLGLDLGWYRGLDEVIVYPDAFAPERNWTDEYGIAHRGRMELAGEAWDEGLMLLSWHDVEAAGPLDGHHVVIHECAHWLDLQNGAANGRPPLHRDMDAQTWTREFAAGYAAFCAHPHRRCAALDPYAAENPAEFFAVCSELFFERPQALHACWPGIHRLLSAFYRQSPETRIRTTGHAR</sequence>
<organism evidence="1 2">
    <name type="scientific">Acidihalobacter aeolianus</name>
    <dbReference type="NCBI Taxonomy" id="2792603"/>
    <lineage>
        <taxon>Bacteria</taxon>
        <taxon>Pseudomonadati</taxon>
        <taxon>Pseudomonadota</taxon>
        <taxon>Gammaproteobacteria</taxon>
        <taxon>Chromatiales</taxon>
        <taxon>Ectothiorhodospiraceae</taxon>
        <taxon>Acidihalobacter</taxon>
    </lineage>
</organism>
<dbReference type="EMBL" id="CP017448">
    <property type="protein sequence ID" value="AOV16602.1"/>
    <property type="molecule type" value="Genomic_DNA"/>
</dbReference>
<accession>A0A1D8K6K3</accession>
<proteinExistence type="predicted"/>
<evidence type="ECO:0008006" key="3">
    <source>
        <dbReference type="Google" id="ProtNLM"/>
    </source>
</evidence>
<dbReference type="AlphaFoldDB" id="A0A1D8K6K3"/>
<dbReference type="GO" id="GO:0004177">
    <property type="term" value="F:aminopeptidase activity"/>
    <property type="evidence" value="ECO:0007669"/>
    <property type="project" value="TreeGrafter"/>
</dbReference>
<dbReference type="InterPro" id="IPR042252">
    <property type="entry name" value="MtfA_N"/>
</dbReference>
<evidence type="ECO:0000313" key="2">
    <source>
        <dbReference type="Proteomes" id="UP000095342"/>
    </source>
</evidence>
<dbReference type="RefSeq" id="WP_070072193.1">
    <property type="nucleotide sequence ID" value="NZ_CP017448.1"/>
</dbReference>
<dbReference type="Gene3D" id="3.40.390.10">
    <property type="entry name" value="Collagenase (Catalytic Domain)"/>
    <property type="match status" value="1"/>
</dbReference>
<dbReference type="InterPro" id="IPR010384">
    <property type="entry name" value="MtfA_fam"/>
</dbReference>